<feature type="compositionally biased region" description="Basic and acidic residues" evidence="2">
    <location>
        <begin position="47"/>
        <end position="56"/>
    </location>
</feature>
<dbReference type="GO" id="GO:0036064">
    <property type="term" value="C:ciliary basal body"/>
    <property type="evidence" value="ECO:0007669"/>
    <property type="project" value="TreeGrafter"/>
</dbReference>
<dbReference type="EMBL" id="BTSX01000006">
    <property type="protein sequence ID" value="GMT06996.1"/>
    <property type="molecule type" value="Genomic_DNA"/>
</dbReference>
<feature type="compositionally biased region" description="Polar residues" evidence="2">
    <location>
        <begin position="107"/>
        <end position="116"/>
    </location>
</feature>
<feature type="region of interest" description="Disordered" evidence="2">
    <location>
        <begin position="23"/>
        <end position="56"/>
    </location>
</feature>
<evidence type="ECO:0000313" key="4">
    <source>
        <dbReference type="Proteomes" id="UP001432027"/>
    </source>
</evidence>
<comment type="similarity">
    <text evidence="1">Belongs to the FAM154 family.</text>
</comment>
<organism evidence="3 4">
    <name type="scientific">Pristionchus entomophagus</name>
    <dbReference type="NCBI Taxonomy" id="358040"/>
    <lineage>
        <taxon>Eukaryota</taxon>
        <taxon>Metazoa</taxon>
        <taxon>Ecdysozoa</taxon>
        <taxon>Nematoda</taxon>
        <taxon>Chromadorea</taxon>
        <taxon>Rhabditida</taxon>
        <taxon>Rhabditina</taxon>
        <taxon>Diplogasteromorpha</taxon>
        <taxon>Diplogasteroidea</taxon>
        <taxon>Neodiplogasteridae</taxon>
        <taxon>Pristionchus</taxon>
    </lineage>
</organism>
<feature type="non-terminal residue" evidence="3">
    <location>
        <position position="375"/>
    </location>
</feature>
<name>A0AAV5UKP1_9BILA</name>
<comment type="caution">
    <text evidence="3">The sequence shown here is derived from an EMBL/GenBank/DDBJ whole genome shotgun (WGS) entry which is preliminary data.</text>
</comment>
<dbReference type="PANTHER" id="PTHR31516:SF17">
    <property type="entry name" value="STABILIZER OF AXONEMAL MICROTUBULES 2"/>
    <property type="match status" value="1"/>
</dbReference>
<reference evidence="3" key="1">
    <citation type="submission" date="2023-10" db="EMBL/GenBank/DDBJ databases">
        <title>Genome assembly of Pristionchus species.</title>
        <authorList>
            <person name="Yoshida K."/>
            <person name="Sommer R.J."/>
        </authorList>
    </citation>
    <scope>NUCLEOTIDE SEQUENCE</scope>
    <source>
        <strain evidence="3">RS0144</strain>
    </source>
</reference>
<dbReference type="AlphaFoldDB" id="A0AAV5UKP1"/>
<sequence>MDGDSINRTDYAAKKGERFDAVKPRDSNVLKGDGSFTGETQNQSDFRTTKGDRYDPVKHNASEIWKNDSKMDGDSINRTDYAAKKGERFDAVKPRDSNVLKGDGSFTGETQNQSDFRTTKGDRYDPVKHNASEIWKNDSKMDGDSINRTDYAAKKGERFDAVKPRDSNVLKGDGSFTGDTISRTEFSAKRGDRFDSKKYGSSDIWKSDARFEGETINHSDYGAGGMVERVRPSVRSAQGIITRDDFALNNVSQSASDYQWRGGLRLPEIRNARSTNDLSMSQILIGNDEDWHGSSVYSDTFRIRDGQRVRMTRPTSSLRVGGERTLERSYDTEYAYRPVHCLAGELIDSIQKNQASTDHFNYNEKKGHHHFFHPK</sequence>
<dbReference type="GO" id="GO:0036126">
    <property type="term" value="C:sperm flagellum"/>
    <property type="evidence" value="ECO:0007669"/>
    <property type="project" value="TreeGrafter"/>
</dbReference>
<dbReference type="InterPro" id="IPR033336">
    <property type="entry name" value="SAXO1/2"/>
</dbReference>
<feature type="compositionally biased region" description="Polar residues" evidence="2">
    <location>
        <begin position="37"/>
        <end position="46"/>
    </location>
</feature>
<evidence type="ECO:0000256" key="2">
    <source>
        <dbReference type="SAM" id="MobiDB-lite"/>
    </source>
</evidence>
<proteinExistence type="inferred from homology"/>
<dbReference type="GO" id="GO:0005814">
    <property type="term" value="C:centriole"/>
    <property type="evidence" value="ECO:0007669"/>
    <property type="project" value="TreeGrafter"/>
</dbReference>
<evidence type="ECO:0000313" key="3">
    <source>
        <dbReference type="EMBL" id="GMT06996.1"/>
    </source>
</evidence>
<dbReference type="GO" id="GO:0008017">
    <property type="term" value="F:microtubule binding"/>
    <property type="evidence" value="ECO:0007669"/>
    <property type="project" value="InterPro"/>
</dbReference>
<evidence type="ECO:0000256" key="1">
    <source>
        <dbReference type="ARBA" id="ARBA00008738"/>
    </source>
</evidence>
<gene>
    <name evidence="3" type="ORF">PENTCL1PPCAC_29170</name>
</gene>
<keyword evidence="4" id="KW-1185">Reference proteome</keyword>
<protein>
    <submittedName>
        <fullName evidence="3">Uncharacterized protein</fullName>
    </submittedName>
</protein>
<feature type="region of interest" description="Disordered" evidence="2">
    <location>
        <begin position="93"/>
        <end position="125"/>
    </location>
</feature>
<dbReference type="PANTHER" id="PTHR31516">
    <property type="entry name" value="STABILIZER OF AXONEMAL MICROTUBULES 2"/>
    <property type="match status" value="1"/>
</dbReference>
<dbReference type="GO" id="GO:0005879">
    <property type="term" value="C:axonemal microtubule"/>
    <property type="evidence" value="ECO:0007669"/>
    <property type="project" value="TreeGrafter"/>
</dbReference>
<dbReference type="Proteomes" id="UP001432027">
    <property type="component" value="Unassembled WGS sequence"/>
</dbReference>
<accession>A0AAV5UKP1</accession>